<dbReference type="Pfam" id="PF25869">
    <property type="entry name" value="3HB_CusB"/>
    <property type="match status" value="1"/>
</dbReference>
<evidence type="ECO:0000259" key="6">
    <source>
        <dbReference type="Pfam" id="PF25869"/>
    </source>
</evidence>
<dbReference type="OrthoDB" id="9806939at2"/>
<dbReference type="InterPro" id="IPR058790">
    <property type="entry name" value="BSH_CusB"/>
</dbReference>
<keyword evidence="3" id="KW-0472">Membrane</keyword>
<evidence type="ECO:0000259" key="7">
    <source>
        <dbReference type="Pfam" id="PF25919"/>
    </source>
</evidence>
<dbReference type="Pfam" id="PF25975">
    <property type="entry name" value="CzcB_C"/>
    <property type="match status" value="1"/>
</dbReference>
<keyword evidence="3" id="KW-0812">Transmembrane</keyword>
<evidence type="ECO:0000313" key="11">
    <source>
        <dbReference type="Proteomes" id="UP000321935"/>
    </source>
</evidence>
<gene>
    <name evidence="10" type="ORF">ESV85_05915</name>
</gene>
<dbReference type="RefSeq" id="WP_146915676.1">
    <property type="nucleotide sequence ID" value="NZ_VORW01000002.1"/>
</dbReference>
<dbReference type="InterPro" id="IPR045800">
    <property type="entry name" value="HMBD"/>
</dbReference>
<dbReference type="NCBIfam" id="TIGR01730">
    <property type="entry name" value="RND_mfp"/>
    <property type="match status" value="1"/>
</dbReference>
<dbReference type="Gene3D" id="2.40.30.170">
    <property type="match status" value="1"/>
</dbReference>
<dbReference type="Pfam" id="PF25919">
    <property type="entry name" value="BSH_CusB"/>
    <property type="match status" value="1"/>
</dbReference>
<feature type="domain" description="CzcB-like C-terminal circularly permuted SH3-like" evidence="9">
    <location>
        <begin position="337"/>
        <end position="400"/>
    </location>
</feature>
<protein>
    <submittedName>
        <fullName evidence="10">Efflux RND transporter periplasmic adaptor subunit</fullName>
    </submittedName>
</protein>
<feature type="domain" description="CusB-like three alpha-helical bundle" evidence="6">
    <location>
        <begin position="165"/>
        <end position="214"/>
    </location>
</feature>
<dbReference type="Gene3D" id="2.40.420.20">
    <property type="match status" value="1"/>
</dbReference>
<dbReference type="Pfam" id="PF19335">
    <property type="entry name" value="HMBD"/>
    <property type="match status" value="1"/>
</dbReference>
<dbReference type="InterPro" id="IPR006143">
    <property type="entry name" value="RND_pump_MFP"/>
</dbReference>
<dbReference type="Pfam" id="PF11827">
    <property type="entry name" value="DUF3347"/>
    <property type="match status" value="1"/>
</dbReference>
<dbReference type="InterPro" id="IPR058791">
    <property type="entry name" value="3HB_CusB"/>
</dbReference>
<dbReference type="SUPFAM" id="SSF111369">
    <property type="entry name" value="HlyD-like secretion proteins"/>
    <property type="match status" value="1"/>
</dbReference>
<dbReference type="InterPro" id="IPR058649">
    <property type="entry name" value="CzcB_C"/>
</dbReference>
<dbReference type="GO" id="GO:0046914">
    <property type="term" value="F:transition metal ion binding"/>
    <property type="evidence" value="ECO:0007669"/>
    <property type="project" value="TreeGrafter"/>
</dbReference>
<evidence type="ECO:0000256" key="1">
    <source>
        <dbReference type="ARBA" id="ARBA00009477"/>
    </source>
</evidence>
<evidence type="ECO:0000259" key="4">
    <source>
        <dbReference type="Pfam" id="PF11827"/>
    </source>
</evidence>
<dbReference type="InterPro" id="IPR021782">
    <property type="entry name" value="DUF3347"/>
</dbReference>
<dbReference type="GO" id="GO:0015679">
    <property type="term" value="P:plasma membrane copper ion transport"/>
    <property type="evidence" value="ECO:0007669"/>
    <property type="project" value="TreeGrafter"/>
</dbReference>
<dbReference type="Pfam" id="PF25954">
    <property type="entry name" value="Beta-barrel_RND_2"/>
    <property type="match status" value="1"/>
</dbReference>
<dbReference type="Proteomes" id="UP000321935">
    <property type="component" value="Unassembled WGS sequence"/>
</dbReference>
<feature type="domain" description="DUF3347" evidence="4">
    <location>
        <begin position="457"/>
        <end position="545"/>
    </location>
</feature>
<feature type="domain" description="CusB-like beta-barrel" evidence="8">
    <location>
        <begin position="252"/>
        <end position="328"/>
    </location>
</feature>
<evidence type="ECO:0000256" key="2">
    <source>
        <dbReference type="ARBA" id="ARBA00022448"/>
    </source>
</evidence>
<name>A0A5C7AXW5_9BACT</name>
<evidence type="ECO:0000259" key="9">
    <source>
        <dbReference type="Pfam" id="PF25975"/>
    </source>
</evidence>
<dbReference type="PANTHER" id="PTHR30097">
    <property type="entry name" value="CATION EFFLUX SYSTEM PROTEIN CUSB"/>
    <property type="match status" value="1"/>
</dbReference>
<feature type="domain" description="Heavy metal binding" evidence="5">
    <location>
        <begin position="52"/>
        <end position="77"/>
    </location>
</feature>
<dbReference type="EMBL" id="VORW01000002">
    <property type="protein sequence ID" value="TXE13508.1"/>
    <property type="molecule type" value="Genomic_DNA"/>
</dbReference>
<dbReference type="GO" id="GO:0022857">
    <property type="term" value="F:transmembrane transporter activity"/>
    <property type="evidence" value="ECO:0007669"/>
    <property type="project" value="InterPro"/>
</dbReference>
<proteinExistence type="inferred from homology"/>
<evidence type="ECO:0000256" key="3">
    <source>
        <dbReference type="SAM" id="Phobius"/>
    </source>
</evidence>
<keyword evidence="2" id="KW-0813">Transport</keyword>
<feature type="domain" description="CusB-like barrel-sandwich hybrid" evidence="7">
    <location>
        <begin position="134"/>
        <end position="248"/>
    </location>
</feature>
<organism evidence="10 11">
    <name type="scientific">Algoriphagus aquimarinus</name>
    <dbReference type="NCBI Taxonomy" id="237018"/>
    <lineage>
        <taxon>Bacteria</taxon>
        <taxon>Pseudomonadati</taxon>
        <taxon>Bacteroidota</taxon>
        <taxon>Cytophagia</taxon>
        <taxon>Cytophagales</taxon>
        <taxon>Cyclobacteriaceae</taxon>
        <taxon>Algoriphagus</taxon>
    </lineage>
</organism>
<evidence type="ECO:0000259" key="8">
    <source>
        <dbReference type="Pfam" id="PF25954"/>
    </source>
</evidence>
<dbReference type="GO" id="GO:0030288">
    <property type="term" value="C:outer membrane-bounded periplasmic space"/>
    <property type="evidence" value="ECO:0007669"/>
    <property type="project" value="TreeGrafter"/>
</dbReference>
<dbReference type="InterPro" id="IPR058792">
    <property type="entry name" value="Beta-barrel_RND_2"/>
</dbReference>
<dbReference type="GO" id="GO:0016020">
    <property type="term" value="C:membrane"/>
    <property type="evidence" value="ECO:0007669"/>
    <property type="project" value="InterPro"/>
</dbReference>
<feature type="transmembrane region" description="Helical" evidence="3">
    <location>
        <begin position="9"/>
        <end position="26"/>
    </location>
</feature>
<dbReference type="FunFam" id="2.40.30.170:FF:000010">
    <property type="entry name" value="Efflux RND transporter periplasmic adaptor subunit"/>
    <property type="match status" value="1"/>
</dbReference>
<dbReference type="GO" id="GO:0060003">
    <property type="term" value="P:copper ion export"/>
    <property type="evidence" value="ECO:0007669"/>
    <property type="project" value="TreeGrafter"/>
</dbReference>
<evidence type="ECO:0000259" key="5">
    <source>
        <dbReference type="Pfam" id="PF19335"/>
    </source>
</evidence>
<dbReference type="AlphaFoldDB" id="A0A5C7AXW5"/>
<accession>A0A5C7AXW5</accession>
<dbReference type="PANTHER" id="PTHR30097:SF15">
    <property type="entry name" value="CATION EFFLUX SYSTEM PROTEIN CUSB"/>
    <property type="match status" value="1"/>
</dbReference>
<evidence type="ECO:0000313" key="10">
    <source>
        <dbReference type="EMBL" id="TXE13508.1"/>
    </source>
</evidence>
<comment type="similarity">
    <text evidence="1">Belongs to the membrane fusion protein (MFP) (TC 8.A.1) family.</text>
</comment>
<reference evidence="10 11" key="1">
    <citation type="submission" date="2019-08" db="EMBL/GenBank/DDBJ databases">
        <title>Genomes sequence of Algoriphagus aquimarinus ACAM450.</title>
        <authorList>
            <person name="Bowman J.P."/>
        </authorList>
    </citation>
    <scope>NUCLEOTIDE SEQUENCE [LARGE SCALE GENOMIC DNA]</scope>
    <source>
        <strain evidence="10 11">ACAM 450</strain>
    </source>
</reference>
<keyword evidence="3" id="KW-1133">Transmembrane helix</keyword>
<sequence length="593" mass="65428">MKNILNNKLVILITVLVIGIGVGWLVKPDTAPTMEMDEHDHVESIAGIPITYTCSMHPQIRQNEPGDCPICGMDLIPLENENTEADPMAITMSPTAMQLAGIQSLVVGNSSSDKSIRLNGKIQADERQNYTQSAHISGRIENLTVNFTGEYVKKGQTLGQLYSPELATAQEELFQAQKIKDSQPSLFAAAKSKLKNWKLTDGQIDQILATGKVTEQVPILANVSGYVTEKMVNLGDYVNRGEPIYQIADLSKVWVLFDVYESELQWVKKGDIIEFTVQSLPGETFSGKLSYIDPIINPQTRVAQARLEVQNSNLKFKPEMFVSGKVESKGASNENSVVVPKTAVMWTGTRSVVYVKTATNQSVSFQLREVTLGSALGDHYQIESGLSQGDEIAVNGTFSIDAAAQLAGKPSMMSPEGGSAMTGHNHAGMTMPVSNASSNTVSESISQDAKNELKPLFDSYFELKDALTKDELTASLTSAKRMQSIISKVDMSKFKVESHMSWMKYQDNLKIYLEKFVEQKSLEEVRKNFLNISDEMVAMAEKFHPYPSKIYVQHCPMADSNRGADWLSLQDKVINPYFGPSMVTCGEVIKTIE</sequence>
<comment type="caution">
    <text evidence="10">The sequence shown here is derived from an EMBL/GenBank/DDBJ whole genome shotgun (WGS) entry which is preliminary data.</text>
</comment>
<dbReference type="InterPro" id="IPR051909">
    <property type="entry name" value="MFP_Cation_Efflux"/>
</dbReference>